<dbReference type="EMBL" id="MSZX01000001">
    <property type="protein sequence ID" value="OPA81291.1"/>
    <property type="molecule type" value="Genomic_DNA"/>
</dbReference>
<reference evidence="1 2" key="1">
    <citation type="submission" date="2017-01" db="EMBL/GenBank/DDBJ databases">
        <title>Genome analysis of Paenibacillus selenitrireducens ES3-24.</title>
        <authorList>
            <person name="Xu D."/>
            <person name="Yao R."/>
            <person name="Zheng S."/>
        </authorList>
    </citation>
    <scope>NUCLEOTIDE SEQUENCE [LARGE SCALE GENOMIC DNA]</scope>
    <source>
        <strain evidence="1 2">ES3-24</strain>
    </source>
</reference>
<comment type="caution">
    <text evidence="1">The sequence shown here is derived from an EMBL/GenBank/DDBJ whole genome shotgun (WGS) entry which is preliminary data.</text>
</comment>
<evidence type="ECO:0000313" key="2">
    <source>
        <dbReference type="Proteomes" id="UP000190188"/>
    </source>
</evidence>
<sequence>MQGNLHVFLFSVQVGVNMLHRGGGVDMIKGKRMFRTVFRNECIEQLQDGMRLLMDEEERK</sequence>
<dbReference type="Proteomes" id="UP000190188">
    <property type="component" value="Unassembled WGS sequence"/>
</dbReference>
<dbReference type="STRING" id="1324314.BVG16_02955"/>
<dbReference type="AlphaFoldDB" id="A0A1T2XN61"/>
<protein>
    <submittedName>
        <fullName evidence="1">Uncharacterized protein</fullName>
    </submittedName>
</protein>
<accession>A0A1T2XN61</accession>
<gene>
    <name evidence="1" type="ORF">BVG16_02955</name>
</gene>
<evidence type="ECO:0000313" key="1">
    <source>
        <dbReference type="EMBL" id="OPA81291.1"/>
    </source>
</evidence>
<name>A0A1T2XN61_9BACL</name>
<keyword evidence="2" id="KW-1185">Reference proteome</keyword>
<organism evidence="1 2">
    <name type="scientific">Paenibacillus selenitireducens</name>
    <dbReference type="NCBI Taxonomy" id="1324314"/>
    <lineage>
        <taxon>Bacteria</taxon>
        <taxon>Bacillati</taxon>
        <taxon>Bacillota</taxon>
        <taxon>Bacilli</taxon>
        <taxon>Bacillales</taxon>
        <taxon>Paenibacillaceae</taxon>
        <taxon>Paenibacillus</taxon>
    </lineage>
</organism>
<proteinExistence type="predicted"/>